<dbReference type="EMBL" id="JAQQWM010000007">
    <property type="protein sequence ID" value="KAK8057532.1"/>
    <property type="molecule type" value="Genomic_DNA"/>
</dbReference>
<evidence type="ECO:0000313" key="2">
    <source>
        <dbReference type="Proteomes" id="UP001446871"/>
    </source>
</evidence>
<name>A0ABR1UFQ0_9PEZI</name>
<evidence type="ECO:0000313" key="1">
    <source>
        <dbReference type="EMBL" id="KAK8057532.1"/>
    </source>
</evidence>
<keyword evidence="2" id="KW-1185">Reference proteome</keyword>
<gene>
    <name evidence="1" type="ORF">PG996_011469</name>
</gene>
<sequence length="406" mass="46194">MDSVDHVMSLISDLGSQSVSDISTEDKRSLLDFPEDEKLDASIKKCTSLSRTELLQRAATSPGQLTTAEIDVLREHYWLDISPTEARIKGERDSALYRAPSGSYEGTYNELKAVRAAFYAENEAEALHNAVAEHGRRALQARQAGLDREVETHLAKLGPDKAWIRQIWEEDVKDTGAWGYAAYVVPGAADSPSQWEEYDSYRSGRLLHAKIALGFGDRIGAKFSNQRLPWPAESNIETPNPTAPEDREHVLGNMFQKLREDFVRLRAVPHGVDEGRVGMRKGLLTNVFLVHDRETVNSVVGMSGLADQMWIWAVDPDYEPTSPDDYPEEYRGYFKVRLQQLLKNFYVARRFRSDEFSMVDLWDMARRSRDQTFISLDESEFQCFEINRTLGSALIVRPPWRGDKEP</sequence>
<comment type="caution">
    <text evidence="1">The sequence shown here is derived from an EMBL/GenBank/DDBJ whole genome shotgun (WGS) entry which is preliminary data.</text>
</comment>
<organism evidence="1 2">
    <name type="scientific">Apiospora saccharicola</name>
    <dbReference type="NCBI Taxonomy" id="335842"/>
    <lineage>
        <taxon>Eukaryota</taxon>
        <taxon>Fungi</taxon>
        <taxon>Dikarya</taxon>
        <taxon>Ascomycota</taxon>
        <taxon>Pezizomycotina</taxon>
        <taxon>Sordariomycetes</taxon>
        <taxon>Xylariomycetidae</taxon>
        <taxon>Amphisphaeriales</taxon>
        <taxon>Apiosporaceae</taxon>
        <taxon>Apiospora</taxon>
    </lineage>
</organism>
<reference evidence="1 2" key="1">
    <citation type="submission" date="2023-01" db="EMBL/GenBank/DDBJ databases">
        <title>Analysis of 21 Apiospora genomes using comparative genomics revels a genus with tremendous synthesis potential of carbohydrate active enzymes and secondary metabolites.</title>
        <authorList>
            <person name="Sorensen T."/>
        </authorList>
    </citation>
    <scope>NUCLEOTIDE SEQUENCE [LARGE SCALE GENOMIC DNA]</scope>
    <source>
        <strain evidence="1 2">CBS 83171</strain>
    </source>
</reference>
<dbReference type="Proteomes" id="UP001446871">
    <property type="component" value="Unassembled WGS sequence"/>
</dbReference>
<proteinExistence type="predicted"/>
<accession>A0ABR1UFQ0</accession>
<protein>
    <submittedName>
        <fullName evidence="1">Uncharacterized protein</fullName>
    </submittedName>
</protein>